<feature type="domain" description="PUA" evidence="8">
    <location>
        <begin position="267"/>
        <end position="341"/>
    </location>
</feature>
<evidence type="ECO:0000256" key="5">
    <source>
        <dbReference type="ARBA" id="ARBA00022741"/>
    </source>
</evidence>
<dbReference type="GO" id="GO:0005829">
    <property type="term" value="C:cytosol"/>
    <property type="evidence" value="ECO:0007669"/>
    <property type="project" value="TreeGrafter"/>
</dbReference>
<dbReference type="InterPro" id="IPR001048">
    <property type="entry name" value="Asp/Glu/Uridylate_kinase"/>
</dbReference>
<dbReference type="PROSITE" id="PS50890">
    <property type="entry name" value="PUA"/>
    <property type="match status" value="1"/>
</dbReference>
<dbReference type="FunFam" id="3.40.1160.10:FF:000006">
    <property type="entry name" value="Glutamate 5-kinase"/>
    <property type="match status" value="1"/>
</dbReference>
<evidence type="ECO:0000256" key="2">
    <source>
        <dbReference type="ARBA" id="ARBA00022605"/>
    </source>
</evidence>
<dbReference type="GO" id="GO:0004349">
    <property type="term" value="F:glutamate 5-kinase activity"/>
    <property type="evidence" value="ECO:0007669"/>
    <property type="project" value="InterPro"/>
</dbReference>
<proteinExistence type="predicted"/>
<dbReference type="CDD" id="cd21157">
    <property type="entry name" value="PUA_G5K"/>
    <property type="match status" value="1"/>
</dbReference>
<dbReference type="PANTHER" id="PTHR43654:SF1">
    <property type="entry name" value="ISOPENTENYL PHOSPHATE KINASE"/>
    <property type="match status" value="1"/>
</dbReference>
<keyword evidence="7" id="KW-0067">ATP-binding</keyword>
<dbReference type="PANTHER" id="PTHR43654">
    <property type="entry name" value="GLUTAMATE 5-KINASE"/>
    <property type="match status" value="1"/>
</dbReference>
<dbReference type="Pfam" id="PF01472">
    <property type="entry name" value="PUA"/>
    <property type="match status" value="1"/>
</dbReference>
<evidence type="ECO:0000259" key="8">
    <source>
        <dbReference type="SMART" id="SM00359"/>
    </source>
</evidence>
<evidence type="ECO:0000256" key="3">
    <source>
        <dbReference type="ARBA" id="ARBA00022650"/>
    </source>
</evidence>
<dbReference type="SMART" id="SM00359">
    <property type="entry name" value="PUA"/>
    <property type="match status" value="1"/>
</dbReference>
<keyword evidence="6 9" id="KW-0418">Kinase</keyword>
<gene>
    <name evidence="9" type="primary">proB</name>
    <name evidence="9" type="ORF">DJ013_12385</name>
</gene>
<reference evidence="9 10" key="1">
    <citation type="submission" date="2018-05" db="EMBL/GenBank/DDBJ databases">
        <title>Complete genome sequence of Arcticibacterium luteifluviistationis SM1504T, a cytophagaceae bacterium isolated from Arctic surface seawater.</title>
        <authorList>
            <person name="Li Y."/>
            <person name="Qin Q.-L."/>
        </authorList>
    </citation>
    <scope>NUCLEOTIDE SEQUENCE [LARGE SCALE GENOMIC DNA]</scope>
    <source>
        <strain evidence="9 10">SM1504</strain>
    </source>
</reference>
<dbReference type="InterPro" id="IPR005715">
    <property type="entry name" value="Glu_5kinase/COase_Synthase"/>
</dbReference>
<dbReference type="InterPro" id="IPR011529">
    <property type="entry name" value="Glu_5kinase"/>
</dbReference>
<dbReference type="InterPro" id="IPR015947">
    <property type="entry name" value="PUA-like_sf"/>
</dbReference>
<keyword evidence="3" id="KW-0641">Proline biosynthesis</keyword>
<accession>A0A2Z4GCG8</accession>
<dbReference type="EMBL" id="CP029480">
    <property type="protein sequence ID" value="AWV98926.1"/>
    <property type="molecule type" value="Genomic_DNA"/>
</dbReference>
<name>A0A2Z4GCG8_9BACT</name>
<evidence type="ECO:0000256" key="4">
    <source>
        <dbReference type="ARBA" id="ARBA00022679"/>
    </source>
</evidence>
<keyword evidence="1" id="KW-0963">Cytoplasm</keyword>
<dbReference type="GO" id="GO:0003723">
    <property type="term" value="F:RNA binding"/>
    <property type="evidence" value="ECO:0007669"/>
    <property type="project" value="InterPro"/>
</dbReference>
<dbReference type="Gene3D" id="2.30.130.10">
    <property type="entry name" value="PUA domain"/>
    <property type="match status" value="1"/>
</dbReference>
<keyword evidence="5" id="KW-0547">Nucleotide-binding</keyword>
<evidence type="ECO:0000313" key="9">
    <source>
        <dbReference type="EMBL" id="AWV98926.1"/>
    </source>
</evidence>
<keyword evidence="2" id="KW-0028">Amino-acid biosynthesis</keyword>
<dbReference type="OrthoDB" id="9804434at2"/>
<dbReference type="RefSeq" id="WP_111372119.1">
    <property type="nucleotide sequence ID" value="NZ_CP029480.1"/>
</dbReference>
<dbReference type="InterPro" id="IPR002478">
    <property type="entry name" value="PUA"/>
</dbReference>
<dbReference type="GO" id="GO:0005524">
    <property type="term" value="F:ATP binding"/>
    <property type="evidence" value="ECO:0007669"/>
    <property type="project" value="UniProtKB-KW"/>
</dbReference>
<keyword evidence="4" id="KW-0808">Transferase</keyword>
<dbReference type="SUPFAM" id="SSF88697">
    <property type="entry name" value="PUA domain-like"/>
    <property type="match status" value="1"/>
</dbReference>
<evidence type="ECO:0000313" key="10">
    <source>
        <dbReference type="Proteomes" id="UP000249873"/>
    </source>
</evidence>
<protein>
    <submittedName>
        <fullName evidence="9">Glutamate 5-kinase</fullName>
    </submittedName>
</protein>
<dbReference type="Pfam" id="PF00696">
    <property type="entry name" value="AA_kinase"/>
    <property type="match status" value="1"/>
</dbReference>
<evidence type="ECO:0000256" key="6">
    <source>
        <dbReference type="ARBA" id="ARBA00022777"/>
    </source>
</evidence>
<sequence>MTKPILVIKFGTSAISNKNGEPDENIIGQIAQEVSQLQKTHHIVLVSSGAVGAGKKFIYKYDGSLSKRKAAAAIGNPRLIIKYNEAFEKHGIQVAQSLCERRHFANRELFLELKETYQELWENDIIPIANENDVVSDRELKFSDNDELATLIAAGFGASHLMIATESGGLLDNNKEVVSHVAKIDESIMNLVDTSKSSLGTGGMSSKLTFAKLANKMGIKVTVFGIKEGQGGILKSFEEKEGTTFEPEPINLSARNKWLISGGLTTARLVLDQGAVKAIKKRKSLLAVGISSISGAFGKGEVVELTNEKEEVIAIARCREASVALKNRPQNLIVAHADDIVLV</sequence>
<dbReference type="AlphaFoldDB" id="A0A2Z4GCG8"/>
<dbReference type="InterPro" id="IPR036974">
    <property type="entry name" value="PUA_sf"/>
</dbReference>
<dbReference type="InterPro" id="IPR001057">
    <property type="entry name" value="Glu/AcGlu_kinase"/>
</dbReference>
<dbReference type="GO" id="GO:0008652">
    <property type="term" value="P:amino acid biosynthetic process"/>
    <property type="evidence" value="ECO:0007669"/>
    <property type="project" value="UniProtKB-KW"/>
</dbReference>
<evidence type="ECO:0000256" key="1">
    <source>
        <dbReference type="ARBA" id="ARBA00022490"/>
    </source>
</evidence>
<evidence type="ECO:0000256" key="7">
    <source>
        <dbReference type="ARBA" id="ARBA00022840"/>
    </source>
</evidence>
<dbReference type="KEGG" id="als:DJ013_12385"/>
<organism evidence="9 10">
    <name type="scientific">Arcticibacterium luteifluviistationis</name>
    <dbReference type="NCBI Taxonomy" id="1784714"/>
    <lineage>
        <taxon>Bacteria</taxon>
        <taxon>Pseudomonadati</taxon>
        <taxon>Bacteroidota</taxon>
        <taxon>Cytophagia</taxon>
        <taxon>Cytophagales</taxon>
        <taxon>Leadbetterellaceae</taxon>
        <taxon>Arcticibacterium</taxon>
    </lineage>
</organism>
<dbReference type="NCBIfam" id="TIGR01027">
    <property type="entry name" value="proB"/>
    <property type="match status" value="1"/>
</dbReference>
<dbReference type="PRINTS" id="PR00474">
    <property type="entry name" value="GLU5KINASE"/>
</dbReference>
<dbReference type="Gene3D" id="3.40.1160.10">
    <property type="entry name" value="Acetylglutamate kinase-like"/>
    <property type="match status" value="1"/>
</dbReference>
<dbReference type="SUPFAM" id="SSF53633">
    <property type="entry name" value="Carbamate kinase-like"/>
    <property type="match status" value="1"/>
</dbReference>
<dbReference type="InterPro" id="IPR036393">
    <property type="entry name" value="AceGlu_kinase-like_sf"/>
</dbReference>
<dbReference type="PIRSF" id="PIRSF000729">
    <property type="entry name" value="GK"/>
    <property type="match status" value="1"/>
</dbReference>
<dbReference type="Proteomes" id="UP000249873">
    <property type="component" value="Chromosome"/>
</dbReference>
<keyword evidence="10" id="KW-1185">Reference proteome</keyword>